<dbReference type="InterPro" id="IPR050309">
    <property type="entry name" value="Type-B_Carboxylest/Lipase"/>
</dbReference>
<dbReference type="PROSITE" id="PS00122">
    <property type="entry name" value="CARBOXYLESTERASE_B_1"/>
    <property type="match status" value="1"/>
</dbReference>
<feature type="domain" description="Carboxylesterase type B" evidence="5">
    <location>
        <begin position="1"/>
        <end position="300"/>
    </location>
</feature>
<proteinExistence type="inferred from homology"/>
<organism evidence="6 7">
    <name type="scientific">Daphnia galeata</name>
    <dbReference type="NCBI Taxonomy" id="27404"/>
    <lineage>
        <taxon>Eukaryota</taxon>
        <taxon>Metazoa</taxon>
        <taxon>Ecdysozoa</taxon>
        <taxon>Arthropoda</taxon>
        <taxon>Crustacea</taxon>
        <taxon>Branchiopoda</taxon>
        <taxon>Diplostraca</taxon>
        <taxon>Cladocera</taxon>
        <taxon>Anomopoda</taxon>
        <taxon>Daphniidae</taxon>
        <taxon>Daphnia</taxon>
    </lineage>
</organism>
<dbReference type="Pfam" id="PF00135">
    <property type="entry name" value="COesterase"/>
    <property type="match status" value="2"/>
</dbReference>
<evidence type="ECO:0000256" key="4">
    <source>
        <dbReference type="ARBA" id="ARBA00023180"/>
    </source>
</evidence>
<dbReference type="SUPFAM" id="SSF53474">
    <property type="entry name" value="alpha/beta-Hydrolases"/>
    <property type="match status" value="2"/>
</dbReference>
<keyword evidence="7" id="KW-1185">Reference proteome</keyword>
<dbReference type="OrthoDB" id="19653at2759"/>
<evidence type="ECO:0000256" key="3">
    <source>
        <dbReference type="ARBA" id="ARBA00022801"/>
    </source>
</evidence>
<accession>A0A8J2WDT2</accession>
<keyword evidence="4" id="KW-0325">Glycoprotein</keyword>
<keyword evidence="3" id="KW-0378">Hydrolase</keyword>
<protein>
    <recommendedName>
        <fullName evidence="5">Carboxylesterase type B domain-containing protein</fullName>
    </recommendedName>
</protein>
<dbReference type="GO" id="GO:0052689">
    <property type="term" value="F:carboxylic ester hydrolase activity"/>
    <property type="evidence" value="ECO:0007669"/>
    <property type="project" value="UniProtKB-KW"/>
</dbReference>
<sequence length="862" mass="96657">MLSPHSKGLFHRAISQSGSTRCPWALQNTVGDYTKALAKDLNCPTSDPRQLVDCLRSKRAKQLLMTRKTTLLNFGLCMYPITFGPRIDKERSSPFLPDDPEQLLTLGQFNPVPFIFGLNEKEGGLFGASLLTFPGKSMRAFKRDQVNNIRYTLGMQKRLDGYEIAQKAHHHYFIGNTKKSCNIPDQYADLTSDFSFFKCVDESVKLWSKYSASPTYYYQYAYRYKLDYAAITQFPNQIDFGVVHGDELMMMFTNKDSPIIKHPNDIKVSNTLIDLWTSFATNGVPKSNLILGDWLPVTEGQTLSVICCLILQCQSDEPQPTVNIPSLGGLRGSRMVSSSGRKFHAFRGIPYAEPPVGNLRFNDPIPAKPWIGNVLDATKEGPSCLQYDLLYGITLNGQEDCLVLNVYTHNMNNSTKNTSVPVMVWIHGGGFVTGSGNSESDFYGPGHIMDRDVVFMTLNYRLGPFGFLSTEDAEAPGNYGLLDQTLAIKWVKEHISNFGGNPNSITIFGESAGGASVEFQILSPHSKGLFHRAIAQSGATGCPWALPKSVGEYTRILAEDLNCPTSNSRELLDCMRKTEAEKIMDSMKKLMIPILLSMCPFAFGPRIDSERLSPFLPDSPQSLVQRKQFNQVPVIFGLTQDEGGLFAANLATIDGKNLEAFKKDPVNALLYSMAMEKQKYGLEIARKAYNHYFLDNESNDIVKQFGEFISDICVFKCVDDSVQLLSQYNDQSVYYYHYSHRGQHSITKMLDLPKDADFGVCHADELMLMFSSNLIPPMTDPNDIKVSKMIFDLWTSFSANGVPQSDEIIGHWLPTTQQQPRYLQIDLESPILVNDVMPFHSRLDFWTTLFGSYSGVPTKEEL</sequence>
<evidence type="ECO:0000256" key="2">
    <source>
        <dbReference type="ARBA" id="ARBA00022487"/>
    </source>
</evidence>
<dbReference type="CDD" id="cd00312">
    <property type="entry name" value="Esterase_lipase"/>
    <property type="match status" value="1"/>
</dbReference>
<dbReference type="FunFam" id="3.40.50.1820:FF:000092">
    <property type="entry name" value="Carboxylic ester hydrolase"/>
    <property type="match status" value="1"/>
</dbReference>
<keyword evidence="2" id="KW-0719">Serine esterase</keyword>
<gene>
    <name evidence="6" type="ORF">DGAL_LOCUS5933</name>
</gene>
<dbReference type="AlphaFoldDB" id="A0A8J2WDT2"/>
<evidence type="ECO:0000313" key="6">
    <source>
        <dbReference type="EMBL" id="CAH0103361.1"/>
    </source>
</evidence>
<feature type="domain" description="Carboxylesterase type B" evidence="5">
    <location>
        <begin position="319"/>
        <end position="829"/>
    </location>
</feature>
<evidence type="ECO:0000259" key="5">
    <source>
        <dbReference type="Pfam" id="PF00135"/>
    </source>
</evidence>
<comment type="caution">
    <text evidence="6">The sequence shown here is derived from an EMBL/GenBank/DDBJ whole genome shotgun (WGS) entry which is preliminary data.</text>
</comment>
<reference evidence="6" key="1">
    <citation type="submission" date="2021-11" db="EMBL/GenBank/DDBJ databases">
        <authorList>
            <person name="Schell T."/>
        </authorList>
    </citation>
    <scope>NUCLEOTIDE SEQUENCE</scope>
    <source>
        <strain evidence="6">M5</strain>
    </source>
</reference>
<dbReference type="PANTHER" id="PTHR11559">
    <property type="entry name" value="CARBOXYLESTERASE"/>
    <property type="match status" value="1"/>
</dbReference>
<dbReference type="InterPro" id="IPR029058">
    <property type="entry name" value="AB_hydrolase_fold"/>
</dbReference>
<dbReference type="EMBL" id="CAKKLH010000110">
    <property type="protein sequence ID" value="CAH0103361.1"/>
    <property type="molecule type" value="Genomic_DNA"/>
</dbReference>
<name>A0A8J2WDT2_9CRUS</name>
<dbReference type="InterPro" id="IPR019826">
    <property type="entry name" value="Carboxylesterase_B_AS"/>
</dbReference>
<evidence type="ECO:0000313" key="7">
    <source>
        <dbReference type="Proteomes" id="UP000789390"/>
    </source>
</evidence>
<dbReference type="InterPro" id="IPR002018">
    <property type="entry name" value="CarbesteraseB"/>
</dbReference>
<comment type="similarity">
    <text evidence="1">Belongs to the type-B carboxylesterase/lipase family.</text>
</comment>
<dbReference type="Proteomes" id="UP000789390">
    <property type="component" value="Unassembled WGS sequence"/>
</dbReference>
<evidence type="ECO:0000256" key="1">
    <source>
        <dbReference type="ARBA" id="ARBA00005964"/>
    </source>
</evidence>
<dbReference type="Gene3D" id="3.40.50.1820">
    <property type="entry name" value="alpha/beta hydrolase"/>
    <property type="match status" value="2"/>
</dbReference>